<feature type="domain" description="HTH lysR-type" evidence="5">
    <location>
        <begin position="3"/>
        <end position="60"/>
    </location>
</feature>
<dbReference type="Gene3D" id="1.10.10.10">
    <property type="entry name" value="Winged helix-like DNA-binding domain superfamily/Winged helix DNA-binding domain"/>
    <property type="match status" value="1"/>
</dbReference>
<evidence type="ECO:0000256" key="2">
    <source>
        <dbReference type="ARBA" id="ARBA00023015"/>
    </source>
</evidence>
<dbReference type="InterPro" id="IPR005119">
    <property type="entry name" value="LysR_subst-bd"/>
</dbReference>
<dbReference type="InterPro" id="IPR036388">
    <property type="entry name" value="WH-like_DNA-bd_sf"/>
</dbReference>
<evidence type="ECO:0000313" key="6">
    <source>
        <dbReference type="EMBL" id="MCZ2723729.1"/>
    </source>
</evidence>
<gene>
    <name evidence="6" type="ORF">O1D97_19430</name>
</gene>
<keyword evidence="7" id="KW-1185">Reference proteome</keyword>
<dbReference type="PROSITE" id="PS50931">
    <property type="entry name" value="HTH_LYSR"/>
    <property type="match status" value="1"/>
</dbReference>
<evidence type="ECO:0000313" key="7">
    <source>
        <dbReference type="Proteomes" id="UP001149719"/>
    </source>
</evidence>
<organism evidence="6 7">
    <name type="scientific">Marinomonas phaeophyticola</name>
    <dbReference type="NCBI Taxonomy" id="3004091"/>
    <lineage>
        <taxon>Bacteria</taxon>
        <taxon>Pseudomonadati</taxon>
        <taxon>Pseudomonadota</taxon>
        <taxon>Gammaproteobacteria</taxon>
        <taxon>Oceanospirillales</taxon>
        <taxon>Oceanospirillaceae</taxon>
        <taxon>Marinomonas</taxon>
    </lineage>
</organism>
<dbReference type="Proteomes" id="UP001149719">
    <property type="component" value="Unassembled WGS sequence"/>
</dbReference>
<evidence type="ECO:0000256" key="3">
    <source>
        <dbReference type="ARBA" id="ARBA00023125"/>
    </source>
</evidence>
<keyword evidence="2" id="KW-0805">Transcription regulation</keyword>
<dbReference type="InterPro" id="IPR058163">
    <property type="entry name" value="LysR-type_TF_proteobact-type"/>
</dbReference>
<reference evidence="6" key="1">
    <citation type="submission" date="2022-12" db="EMBL/GenBank/DDBJ databases">
        <title>Marinomonas 15G1-11 sp. nov, isolated from marine algae.</title>
        <authorList>
            <person name="Butt M."/>
            <person name="Choi D.G."/>
            <person name="Kim J.M."/>
            <person name="Lee J.K."/>
            <person name="Baek J.H."/>
            <person name="Jeon C.O."/>
        </authorList>
    </citation>
    <scope>NUCLEOTIDE SEQUENCE</scope>
    <source>
        <strain evidence="6">15G1-11</strain>
    </source>
</reference>
<name>A0ABT4JZA8_9GAMM</name>
<dbReference type="Pfam" id="PF03466">
    <property type="entry name" value="LysR_substrate"/>
    <property type="match status" value="1"/>
</dbReference>
<proteinExistence type="inferred from homology"/>
<dbReference type="Pfam" id="PF00126">
    <property type="entry name" value="HTH_1"/>
    <property type="match status" value="1"/>
</dbReference>
<protein>
    <submittedName>
        <fullName evidence="6">LysR family transcriptional regulator</fullName>
    </submittedName>
</protein>
<dbReference type="EMBL" id="JAPUBN010000024">
    <property type="protein sequence ID" value="MCZ2723729.1"/>
    <property type="molecule type" value="Genomic_DNA"/>
</dbReference>
<dbReference type="Gene3D" id="3.40.190.290">
    <property type="match status" value="1"/>
</dbReference>
<dbReference type="InterPro" id="IPR036390">
    <property type="entry name" value="WH_DNA-bd_sf"/>
</dbReference>
<evidence type="ECO:0000259" key="5">
    <source>
        <dbReference type="PROSITE" id="PS50931"/>
    </source>
</evidence>
<dbReference type="SUPFAM" id="SSF53850">
    <property type="entry name" value="Periplasmic binding protein-like II"/>
    <property type="match status" value="1"/>
</dbReference>
<evidence type="ECO:0000256" key="1">
    <source>
        <dbReference type="ARBA" id="ARBA00009437"/>
    </source>
</evidence>
<accession>A0ABT4JZA8</accession>
<comment type="similarity">
    <text evidence="1">Belongs to the LysR transcriptional regulatory family.</text>
</comment>
<dbReference type="SUPFAM" id="SSF46785">
    <property type="entry name" value="Winged helix' DNA-binding domain"/>
    <property type="match status" value="1"/>
</dbReference>
<dbReference type="PANTHER" id="PTHR30537">
    <property type="entry name" value="HTH-TYPE TRANSCRIPTIONAL REGULATOR"/>
    <property type="match status" value="1"/>
</dbReference>
<dbReference type="InterPro" id="IPR000847">
    <property type="entry name" value="LysR_HTH_N"/>
</dbReference>
<sequence>MLDKLKSMQIFVHVVQSESFTKAAVDFSISPTMIGKHIKFLEQHLGTRLLHRTTRRYSLSDAGQLYYLECLRILEHISEAENNIQTYAGRPKGTVRINCPVTFGSIILAPIITDFLNSNDDINIDLVLDNNLIDPLHDHFDLVIRIGELADSELIARPIGEYEMIFCASPDYLEKNTIPDTLESLMNHSCLGFRYGDIQAHRALGIDSVAFNKQHVRLASNSGQVLKTAAIKHTGILLQPRMLVKDALENGLLVEILQEYAPTPMGVNLLYKTKKLPLKTRMVIEYLLATIKR</sequence>
<comment type="caution">
    <text evidence="6">The sequence shown here is derived from an EMBL/GenBank/DDBJ whole genome shotgun (WGS) entry which is preliminary data.</text>
</comment>
<dbReference type="RefSeq" id="WP_269127876.1">
    <property type="nucleotide sequence ID" value="NZ_JAPUBN010000024.1"/>
</dbReference>
<keyword evidence="4" id="KW-0804">Transcription</keyword>
<dbReference type="PANTHER" id="PTHR30537:SF5">
    <property type="entry name" value="HTH-TYPE TRANSCRIPTIONAL ACTIVATOR TTDR-RELATED"/>
    <property type="match status" value="1"/>
</dbReference>
<keyword evidence="3" id="KW-0238">DNA-binding</keyword>
<evidence type="ECO:0000256" key="4">
    <source>
        <dbReference type="ARBA" id="ARBA00023163"/>
    </source>
</evidence>